<dbReference type="NCBIfam" id="NF003810">
    <property type="entry name" value="PRK05399.1"/>
    <property type="match status" value="1"/>
</dbReference>
<dbReference type="FunFam" id="3.40.50.300:FF:000870">
    <property type="entry name" value="MutS protein homolog 4"/>
    <property type="match status" value="1"/>
</dbReference>
<evidence type="ECO:0000256" key="2">
    <source>
        <dbReference type="ARBA" id="ARBA00021982"/>
    </source>
</evidence>
<protein>
    <recommendedName>
        <fullName evidence="2 9">DNA mismatch repair protein MutS</fullName>
    </recommendedName>
</protein>
<sequence>MTTVYTPMLEQYRDIKRQHQEEILFFRLGDFYEMFFTDAELASRELEITLTSRDGGPGTRIPMCGVPYHAAENYIAKLINKGYKVAICEQVEDPKQAQGIVRREVIKIITPGTVLSDALLQAKTNNYLVALHEEDQSVCLAAVDISTGECQWTAFSGVNRIASTCDHLFTLMPAEILFAGVFSEAVQIRNFAANRIPGCMDSTIKLEDSELLRQLPQQHFVPEELPEDQGALTCISYLLYYLHQTVKSDLSHINKLTQFIFGEHLVLDAIALRNLEVTRNLRDGGKKDTLLAVIDFTKTAMGGRLLKKWLESPLKKISEIRNRQEAVAELIGKPSLRTILQDNLHQIYDFERILTRIEVGSANAKDLVALKQSLGVLPDVKKSLQQVSCYNLHSLADTMAAHTDITNLIHSAIVDDPPFSVREGGMIKPGYNLDLDELREISHNSKKMIQELETAERERTGIKSLKIGFNKVFGYYIEVTHTNTANVPDHYTRKQTLANAERYITPALKEFEIKILGSQEKIVALEYQIFCDIRDTIKKYLRQIQETARKIAELDVYLSLSEAAVRHNYIRPSLNNNRNILIKEGRHPVVEEILTGERFVPNDTGLNHKTCETMVITGPNMAGKSTYMRQVALLVLLAQTGSFIPAKEASISPVDRIFTRVGANDDLAQGQSTFMVEMAEVANILKNATADSLILLDEVGRGTSTFDGMSIARAVIEYIQESVHAKTLFSTHYHELVELEKMYPTVQNFSVAVKERGNDIIFLHRIKGGGTDRSYGIHVARLAGLPKKLLERAQDLLNELESSQMMAAATVEQTFPPKTVEGPVPISLFANTLSAEILAVDINSLTPIEALNIIYRLQNQAKQEAGLL</sequence>
<feature type="binding site" evidence="9">
    <location>
        <begin position="618"/>
        <end position="625"/>
    </location>
    <ligand>
        <name>ATP</name>
        <dbReference type="ChEBI" id="CHEBI:30616"/>
    </ligand>
</feature>
<dbReference type="InterPro" id="IPR036678">
    <property type="entry name" value="MutS_con_dom_sf"/>
</dbReference>
<dbReference type="PROSITE" id="PS00486">
    <property type="entry name" value="DNA_MISMATCH_REPAIR_2"/>
    <property type="match status" value="1"/>
</dbReference>
<evidence type="ECO:0000256" key="8">
    <source>
        <dbReference type="ARBA" id="ARBA00024647"/>
    </source>
</evidence>
<keyword evidence="13" id="KW-1185">Reference proteome</keyword>
<evidence type="ECO:0000256" key="4">
    <source>
        <dbReference type="ARBA" id="ARBA00022763"/>
    </source>
</evidence>
<keyword evidence="3 9" id="KW-0547">Nucleotide-binding</keyword>
<feature type="domain" description="DNA mismatch repair proteins mutS family" evidence="11">
    <location>
        <begin position="692"/>
        <end position="708"/>
    </location>
</feature>
<dbReference type="InterPro" id="IPR036187">
    <property type="entry name" value="DNA_mismatch_repair_MutS_sf"/>
</dbReference>
<proteinExistence type="inferred from homology"/>
<dbReference type="EMBL" id="AFGF01000241">
    <property type="protein sequence ID" value="EGO62095.1"/>
    <property type="molecule type" value="Genomic_DNA"/>
</dbReference>
<gene>
    <name evidence="9" type="primary">mutS</name>
    <name evidence="12" type="ORF">ALO_19882</name>
</gene>
<reference evidence="12 13" key="1">
    <citation type="journal article" date="2011" name="EMBO J.">
        <title>Structural diversity of bacterial flagellar motors.</title>
        <authorList>
            <person name="Chen S."/>
            <person name="Beeby M."/>
            <person name="Murphy G.E."/>
            <person name="Leadbetter J.R."/>
            <person name="Hendrixson D.R."/>
            <person name="Briegel A."/>
            <person name="Li Z."/>
            <person name="Shi J."/>
            <person name="Tocheva E.I."/>
            <person name="Muller A."/>
            <person name="Dobro M.J."/>
            <person name="Jensen G.J."/>
        </authorList>
    </citation>
    <scope>NUCLEOTIDE SEQUENCE [LARGE SCALE GENOMIC DNA]</scope>
    <source>
        <strain evidence="12 13">DSM 6540</strain>
    </source>
</reference>
<dbReference type="Pfam" id="PF01624">
    <property type="entry name" value="MutS_I"/>
    <property type="match status" value="1"/>
</dbReference>
<evidence type="ECO:0000256" key="9">
    <source>
        <dbReference type="HAMAP-Rule" id="MF_00096"/>
    </source>
</evidence>
<dbReference type="AlphaFoldDB" id="F7NPD3"/>
<comment type="similarity">
    <text evidence="1 9 10">Belongs to the DNA mismatch repair MutS family.</text>
</comment>
<dbReference type="Proteomes" id="UP000003240">
    <property type="component" value="Unassembled WGS sequence"/>
</dbReference>
<dbReference type="InterPro" id="IPR016151">
    <property type="entry name" value="DNA_mismatch_repair_MutS_N"/>
</dbReference>
<dbReference type="Pfam" id="PF00488">
    <property type="entry name" value="MutS_V"/>
    <property type="match status" value="1"/>
</dbReference>
<evidence type="ECO:0000256" key="10">
    <source>
        <dbReference type="RuleBase" id="RU003756"/>
    </source>
</evidence>
<comment type="caution">
    <text evidence="12">The sequence shown here is derived from an EMBL/GenBank/DDBJ whole genome shotgun (WGS) entry which is preliminary data.</text>
</comment>
<dbReference type="Pfam" id="PF05192">
    <property type="entry name" value="MutS_III"/>
    <property type="match status" value="1"/>
</dbReference>
<dbReference type="InterPro" id="IPR007695">
    <property type="entry name" value="DNA_mismatch_repair_MutS-lik_N"/>
</dbReference>
<name>F7NPD3_9FIRM</name>
<dbReference type="Gene3D" id="3.30.420.110">
    <property type="entry name" value="MutS, connector domain"/>
    <property type="match status" value="1"/>
</dbReference>
<evidence type="ECO:0000313" key="12">
    <source>
        <dbReference type="EMBL" id="EGO62095.1"/>
    </source>
</evidence>
<dbReference type="GO" id="GO:0005829">
    <property type="term" value="C:cytosol"/>
    <property type="evidence" value="ECO:0007669"/>
    <property type="project" value="TreeGrafter"/>
</dbReference>
<evidence type="ECO:0000256" key="3">
    <source>
        <dbReference type="ARBA" id="ARBA00022741"/>
    </source>
</evidence>
<dbReference type="SUPFAM" id="SSF53150">
    <property type="entry name" value="DNA repair protein MutS, domain II"/>
    <property type="match status" value="1"/>
</dbReference>
<dbReference type="InterPro" id="IPR017261">
    <property type="entry name" value="DNA_mismatch_repair_MutS/MSH"/>
</dbReference>
<dbReference type="GO" id="GO:0005524">
    <property type="term" value="F:ATP binding"/>
    <property type="evidence" value="ECO:0007669"/>
    <property type="project" value="UniProtKB-UniRule"/>
</dbReference>
<dbReference type="Gene3D" id="1.10.1420.10">
    <property type="match status" value="2"/>
</dbReference>
<dbReference type="STRING" id="1009370.ALO_19882"/>
<dbReference type="InterPro" id="IPR007860">
    <property type="entry name" value="DNA_mmatch_repair_MutS_con_dom"/>
</dbReference>
<dbReference type="PIRSF" id="PIRSF037677">
    <property type="entry name" value="DNA_mis_repair_Msh6"/>
    <property type="match status" value="1"/>
</dbReference>
<comment type="function">
    <text evidence="8 9">This protein is involved in the repair of mismatches in DNA. It is possible that it carries out the mismatch recognition step. This protein has a weak ATPase activity.</text>
</comment>
<dbReference type="CDD" id="cd03284">
    <property type="entry name" value="ABC_MutS1"/>
    <property type="match status" value="1"/>
</dbReference>
<dbReference type="eggNOG" id="COG0249">
    <property type="taxonomic scope" value="Bacteria"/>
</dbReference>
<dbReference type="GO" id="GO:0030983">
    <property type="term" value="F:mismatched DNA binding"/>
    <property type="evidence" value="ECO:0007669"/>
    <property type="project" value="InterPro"/>
</dbReference>
<keyword evidence="7 9" id="KW-0234">DNA repair</keyword>
<dbReference type="InterPro" id="IPR007861">
    <property type="entry name" value="DNA_mismatch_repair_MutS_clamp"/>
</dbReference>
<dbReference type="GO" id="GO:0140664">
    <property type="term" value="F:ATP-dependent DNA damage sensor activity"/>
    <property type="evidence" value="ECO:0007669"/>
    <property type="project" value="InterPro"/>
</dbReference>
<dbReference type="RefSeq" id="WP_004573524.1">
    <property type="nucleotide sequence ID" value="NZ_AFGF01000241.1"/>
</dbReference>
<dbReference type="SMART" id="SM00533">
    <property type="entry name" value="MUTSd"/>
    <property type="match status" value="1"/>
</dbReference>
<dbReference type="SUPFAM" id="SSF48334">
    <property type="entry name" value="DNA repair protein MutS, domain III"/>
    <property type="match status" value="1"/>
</dbReference>
<dbReference type="GO" id="GO:0003684">
    <property type="term" value="F:damaged DNA binding"/>
    <property type="evidence" value="ECO:0007669"/>
    <property type="project" value="UniProtKB-UniRule"/>
</dbReference>
<dbReference type="PANTHER" id="PTHR11361:SF34">
    <property type="entry name" value="DNA MISMATCH REPAIR PROTEIN MSH1, MITOCHONDRIAL"/>
    <property type="match status" value="1"/>
</dbReference>
<dbReference type="Pfam" id="PF05190">
    <property type="entry name" value="MutS_IV"/>
    <property type="match status" value="1"/>
</dbReference>
<dbReference type="PANTHER" id="PTHR11361">
    <property type="entry name" value="DNA MISMATCH REPAIR PROTEIN MUTS FAMILY MEMBER"/>
    <property type="match status" value="1"/>
</dbReference>
<dbReference type="Gene3D" id="3.40.1170.10">
    <property type="entry name" value="DNA repair protein MutS, domain I"/>
    <property type="match status" value="1"/>
</dbReference>
<keyword evidence="5 9" id="KW-0067">ATP-binding</keyword>
<dbReference type="GO" id="GO:0006298">
    <property type="term" value="P:mismatch repair"/>
    <property type="evidence" value="ECO:0007669"/>
    <property type="project" value="UniProtKB-UniRule"/>
</dbReference>
<dbReference type="SUPFAM" id="SSF52540">
    <property type="entry name" value="P-loop containing nucleoside triphosphate hydrolases"/>
    <property type="match status" value="1"/>
</dbReference>
<keyword evidence="6 9" id="KW-0238">DNA-binding</keyword>
<accession>F7NPD3</accession>
<dbReference type="InterPro" id="IPR027417">
    <property type="entry name" value="P-loop_NTPase"/>
</dbReference>
<evidence type="ECO:0000256" key="6">
    <source>
        <dbReference type="ARBA" id="ARBA00023125"/>
    </source>
</evidence>
<dbReference type="InterPro" id="IPR045076">
    <property type="entry name" value="MutS"/>
</dbReference>
<dbReference type="HAMAP" id="MF_00096">
    <property type="entry name" value="MutS"/>
    <property type="match status" value="1"/>
</dbReference>
<dbReference type="FunFam" id="1.10.1420.10:FF:000007">
    <property type="entry name" value="DNA mismatch repair protein MutS"/>
    <property type="match status" value="1"/>
</dbReference>
<evidence type="ECO:0000256" key="5">
    <source>
        <dbReference type="ARBA" id="ARBA00022840"/>
    </source>
</evidence>
<dbReference type="Gene3D" id="3.40.50.300">
    <property type="entry name" value="P-loop containing nucleotide triphosphate hydrolases"/>
    <property type="match status" value="1"/>
</dbReference>
<keyword evidence="4 9" id="KW-0227">DNA damage</keyword>
<evidence type="ECO:0000313" key="13">
    <source>
        <dbReference type="Proteomes" id="UP000003240"/>
    </source>
</evidence>
<dbReference type="SUPFAM" id="SSF55271">
    <property type="entry name" value="DNA repair protein MutS, domain I"/>
    <property type="match status" value="1"/>
</dbReference>
<dbReference type="NCBIfam" id="TIGR01070">
    <property type="entry name" value="mutS1"/>
    <property type="match status" value="1"/>
</dbReference>
<dbReference type="InterPro" id="IPR000432">
    <property type="entry name" value="DNA_mismatch_repair_MutS_C"/>
</dbReference>
<dbReference type="FunFam" id="3.40.1170.10:FF:000001">
    <property type="entry name" value="DNA mismatch repair protein MutS"/>
    <property type="match status" value="1"/>
</dbReference>
<evidence type="ECO:0000259" key="11">
    <source>
        <dbReference type="PROSITE" id="PS00486"/>
    </source>
</evidence>
<dbReference type="InterPro" id="IPR007696">
    <property type="entry name" value="DNA_mismatch_repair_MutS_core"/>
</dbReference>
<dbReference type="OrthoDB" id="9802448at2"/>
<organism evidence="12 13">
    <name type="scientific">Acetonema longum DSM 6540</name>
    <dbReference type="NCBI Taxonomy" id="1009370"/>
    <lineage>
        <taxon>Bacteria</taxon>
        <taxon>Bacillati</taxon>
        <taxon>Bacillota</taxon>
        <taxon>Negativicutes</taxon>
        <taxon>Acetonemataceae</taxon>
        <taxon>Acetonema</taxon>
    </lineage>
</organism>
<dbReference type="InterPro" id="IPR005748">
    <property type="entry name" value="DNA_mismatch_repair_MutS"/>
</dbReference>
<evidence type="ECO:0000256" key="7">
    <source>
        <dbReference type="ARBA" id="ARBA00023204"/>
    </source>
</evidence>
<evidence type="ECO:0000256" key="1">
    <source>
        <dbReference type="ARBA" id="ARBA00006271"/>
    </source>
</evidence>
<dbReference type="Pfam" id="PF05188">
    <property type="entry name" value="MutS_II"/>
    <property type="match status" value="1"/>
</dbReference>
<dbReference type="SMART" id="SM00534">
    <property type="entry name" value="MUTSac"/>
    <property type="match status" value="1"/>
</dbReference>